<gene>
    <name evidence="3" type="ORF">SAMN04244553_2396</name>
</gene>
<dbReference type="EMBL" id="OBEG01000002">
    <property type="protein sequence ID" value="SNY80824.1"/>
    <property type="molecule type" value="Genomic_DNA"/>
</dbReference>
<accession>A0A285L7H2</accession>
<reference evidence="3 4" key="1">
    <citation type="submission" date="2017-09" db="EMBL/GenBank/DDBJ databases">
        <authorList>
            <person name="Ehlers B."/>
            <person name="Leendertz F.H."/>
        </authorList>
    </citation>
    <scope>NUCLEOTIDE SEQUENCE [LARGE SCALE GENOMIC DNA]</scope>
    <source>
        <strain evidence="3 4">DSM 45537</strain>
    </source>
</reference>
<evidence type="ECO:0000256" key="2">
    <source>
        <dbReference type="SAM" id="MobiDB-lite"/>
    </source>
</evidence>
<evidence type="ECO:0000313" key="3">
    <source>
        <dbReference type="EMBL" id="SNY80824.1"/>
    </source>
</evidence>
<keyword evidence="4" id="KW-1185">Reference proteome</keyword>
<sequence length="113" mass="12422">MSAPAELPEPQSELPEIPQRQLRNNVSGVLREVRSGHSYTITVDGAPVADLIPHRRTRRRTAVPRDEVLAAFVGLSPAAHDWAAESAEVVDDSIFDPYDRAHRLGQFAPGESE</sequence>
<comment type="similarity">
    <text evidence="1">Belongs to the phD/YefM antitoxin family.</text>
</comment>
<dbReference type="RefSeq" id="WP_097244971.1">
    <property type="nucleotide sequence ID" value="NZ_OBEG01000002.1"/>
</dbReference>
<name>A0A285L7H2_9NOCA</name>
<organism evidence="3 4">
    <name type="scientific">Nocardia amikacinitolerans</name>
    <dbReference type="NCBI Taxonomy" id="756689"/>
    <lineage>
        <taxon>Bacteria</taxon>
        <taxon>Bacillati</taxon>
        <taxon>Actinomycetota</taxon>
        <taxon>Actinomycetes</taxon>
        <taxon>Mycobacteriales</taxon>
        <taxon>Nocardiaceae</taxon>
        <taxon>Nocardia</taxon>
    </lineage>
</organism>
<dbReference type="InterPro" id="IPR036165">
    <property type="entry name" value="YefM-like_sf"/>
</dbReference>
<feature type="region of interest" description="Disordered" evidence="2">
    <location>
        <begin position="1"/>
        <end position="20"/>
    </location>
</feature>
<dbReference type="SUPFAM" id="SSF143120">
    <property type="entry name" value="YefM-like"/>
    <property type="match status" value="1"/>
</dbReference>
<dbReference type="OrthoDB" id="33091at2"/>
<dbReference type="STRING" id="1379680.GCA_001612615_04614"/>
<dbReference type="NCBIfam" id="TIGR01552">
    <property type="entry name" value="phd_fam"/>
    <property type="match status" value="1"/>
</dbReference>
<dbReference type="AlphaFoldDB" id="A0A285L7H2"/>
<dbReference type="Proteomes" id="UP000219565">
    <property type="component" value="Unassembled WGS sequence"/>
</dbReference>
<protein>
    <submittedName>
        <fullName evidence="3">Prevent-host-death family protein</fullName>
    </submittedName>
</protein>
<evidence type="ECO:0000256" key="1">
    <source>
        <dbReference type="ARBA" id="ARBA00009981"/>
    </source>
</evidence>
<proteinExistence type="inferred from homology"/>
<evidence type="ECO:0000313" key="4">
    <source>
        <dbReference type="Proteomes" id="UP000219565"/>
    </source>
</evidence>